<keyword evidence="3 9" id="KW-0436">Ligase</keyword>
<dbReference type="PANTHER" id="PTHR11550">
    <property type="entry name" value="CTP SYNTHASE"/>
    <property type="match status" value="1"/>
</dbReference>
<comment type="pathway">
    <text evidence="1 9">Pyrimidine metabolism; CTP biosynthesis via de novo pathway; CTP from UDP: step 2/2.</text>
</comment>
<evidence type="ECO:0000256" key="7">
    <source>
        <dbReference type="ARBA" id="ARBA00022975"/>
    </source>
</evidence>
<dbReference type="NCBIfam" id="TIGR00337">
    <property type="entry name" value="PyrG"/>
    <property type="match status" value="1"/>
</dbReference>
<dbReference type="GO" id="GO:0042802">
    <property type="term" value="F:identical protein binding"/>
    <property type="evidence" value="ECO:0007669"/>
    <property type="project" value="TreeGrafter"/>
</dbReference>
<feature type="domain" description="Glutamine amidotransferase" evidence="10">
    <location>
        <begin position="315"/>
        <end position="540"/>
    </location>
</feature>
<dbReference type="InterPro" id="IPR027417">
    <property type="entry name" value="P-loop_NTPase"/>
</dbReference>
<dbReference type="Gene3D" id="3.40.50.300">
    <property type="entry name" value="P-loop containing nucleotide triphosphate hydrolases"/>
    <property type="match status" value="1"/>
</dbReference>
<dbReference type="PROSITE" id="PS51273">
    <property type="entry name" value="GATASE_TYPE_1"/>
    <property type="match status" value="1"/>
</dbReference>
<dbReference type="SUPFAM" id="SSF52540">
    <property type="entry name" value="P-loop containing nucleoside triphosphate hydrolases"/>
    <property type="match status" value="1"/>
</dbReference>
<dbReference type="Proteomes" id="UP001162131">
    <property type="component" value="Unassembled WGS sequence"/>
</dbReference>
<dbReference type="InterPro" id="IPR033828">
    <property type="entry name" value="GATase1_CTP_Synthase"/>
</dbReference>
<dbReference type="NCBIfam" id="NF003792">
    <property type="entry name" value="PRK05380.1"/>
    <property type="match status" value="1"/>
</dbReference>
<protein>
    <recommendedName>
        <fullName evidence="9">CTP synthase</fullName>
        <ecNumber evidence="9">6.3.4.2</ecNumber>
    </recommendedName>
    <alternativeName>
        <fullName evidence="9">UTP--ammonia ligase</fullName>
    </alternativeName>
</protein>
<dbReference type="Pfam" id="PF06418">
    <property type="entry name" value="CTP_synth_N"/>
    <property type="match status" value="1"/>
</dbReference>
<feature type="domain" description="CTP synthase N-terminal" evidence="11">
    <location>
        <begin position="2"/>
        <end position="276"/>
    </location>
</feature>
<dbReference type="GO" id="GO:0005524">
    <property type="term" value="F:ATP binding"/>
    <property type="evidence" value="ECO:0007669"/>
    <property type="project" value="UniProtKB-KW"/>
</dbReference>
<dbReference type="AlphaFoldDB" id="A0AAU9IKD7"/>
<dbReference type="EC" id="6.3.4.2" evidence="9"/>
<dbReference type="CDD" id="cd01746">
    <property type="entry name" value="GATase1_CTP_Synthase"/>
    <property type="match status" value="1"/>
</dbReference>
<dbReference type="InterPro" id="IPR017926">
    <property type="entry name" value="GATASE"/>
</dbReference>
<accession>A0AAU9IKD7</accession>
<evidence type="ECO:0000256" key="2">
    <source>
        <dbReference type="ARBA" id="ARBA00007533"/>
    </source>
</evidence>
<evidence type="ECO:0000313" key="13">
    <source>
        <dbReference type="Proteomes" id="UP001162131"/>
    </source>
</evidence>
<evidence type="ECO:0000256" key="1">
    <source>
        <dbReference type="ARBA" id="ARBA00005171"/>
    </source>
</evidence>
<keyword evidence="6 9" id="KW-0315">Glutamine amidotransferase</keyword>
<comment type="caution">
    <text evidence="12">The sequence shown here is derived from an EMBL/GenBank/DDBJ whole genome shotgun (WGS) entry which is preliminary data.</text>
</comment>
<dbReference type="GO" id="GO:0044210">
    <property type="term" value="P:'de novo' CTP biosynthetic process"/>
    <property type="evidence" value="ECO:0007669"/>
    <property type="project" value="UniProtKB-UniRule"/>
</dbReference>
<evidence type="ECO:0000313" key="12">
    <source>
        <dbReference type="EMBL" id="CAG9313963.1"/>
    </source>
</evidence>
<dbReference type="InterPro" id="IPR004468">
    <property type="entry name" value="CTP_synthase"/>
</dbReference>
<dbReference type="InterPro" id="IPR029062">
    <property type="entry name" value="Class_I_gatase-like"/>
</dbReference>
<dbReference type="EMBL" id="CAJZBQ010000011">
    <property type="protein sequence ID" value="CAG9313963.1"/>
    <property type="molecule type" value="Genomic_DNA"/>
</dbReference>
<keyword evidence="5 9" id="KW-0067">ATP-binding</keyword>
<dbReference type="SUPFAM" id="SSF52317">
    <property type="entry name" value="Class I glutamine amidotransferase-like"/>
    <property type="match status" value="1"/>
</dbReference>
<dbReference type="GO" id="GO:0019856">
    <property type="term" value="P:pyrimidine nucleobase biosynthetic process"/>
    <property type="evidence" value="ECO:0007669"/>
    <property type="project" value="TreeGrafter"/>
</dbReference>
<dbReference type="FunFam" id="3.40.50.880:FF:000002">
    <property type="entry name" value="CTP synthase"/>
    <property type="match status" value="1"/>
</dbReference>
<sequence length="560" mass="63064">MKYLVICGGTVSGIGKGTIVSSIGVILKACGYKLTAIKIDPYLNIDAGTMSPYEHGEVFVLDDGGEVDLDLGNYERFLNLTLTWDHNITTGKIYKNIIEKERRGDYLGKTVQVVPHVTDEIQNWIFRVSQQPIFDRDTNEESKPDICLVEVGGTVGDIEGATYFEALRQLILKVGLENVCLIFTSFVPYLRGSGELKTKPTQHGNKELRSLGLIADMIVCRSEVPLDMATKEKIALFTNARPDRVFCCEDVNTVYKVPVQLESQGISKQICDKLNIEWRVPNLSRYISYVSLWERLKEDNTTVTIVIVGKYTESQDAYMSLVKALFHAAMACKRKLNLTWVESENLENPEHPDWEKVYQSQGVLVAGGFGGRGAEGKILTVKYARENKKPMLGICLGMQMAVIEYARNVLGLSANSTEVDEHTENPVIIDMPDFDKENKGHTMRLGSKPTSLTQDSLAYRLYNGSSVVWERHRHRFEVNPQYITRFEEAGLIFSGKDPTNTRMEVVELSQQTHPFFLGTQYHPEFKTSPFTPSPIYYGFILAAINLLPSGLIDSRHIEFN</sequence>
<reference evidence="12" key="1">
    <citation type="submission" date="2021-09" db="EMBL/GenBank/DDBJ databases">
        <authorList>
            <consortium name="AG Swart"/>
            <person name="Singh M."/>
            <person name="Singh A."/>
            <person name="Seah K."/>
            <person name="Emmerich C."/>
        </authorList>
    </citation>
    <scope>NUCLEOTIDE SEQUENCE</scope>
    <source>
        <strain evidence="12">ATCC30299</strain>
    </source>
</reference>
<keyword evidence="13" id="KW-1185">Reference proteome</keyword>
<evidence type="ECO:0000256" key="8">
    <source>
        <dbReference type="ARBA" id="ARBA00047781"/>
    </source>
</evidence>
<dbReference type="GO" id="GO:0003883">
    <property type="term" value="F:CTP synthase activity"/>
    <property type="evidence" value="ECO:0007669"/>
    <property type="project" value="UniProtKB-UniRule"/>
</dbReference>
<evidence type="ECO:0000259" key="10">
    <source>
        <dbReference type="Pfam" id="PF00117"/>
    </source>
</evidence>
<evidence type="ECO:0000256" key="4">
    <source>
        <dbReference type="ARBA" id="ARBA00022741"/>
    </source>
</evidence>
<name>A0AAU9IKD7_9CILI</name>
<dbReference type="InterPro" id="IPR017456">
    <property type="entry name" value="CTP_synthase_N"/>
</dbReference>
<evidence type="ECO:0000256" key="5">
    <source>
        <dbReference type="ARBA" id="ARBA00022840"/>
    </source>
</evidence>
<evidence type="ECO:0000259" key="11">
    <source>
        <dbReference type="Pfam" id="PF06418"/>
    </source>
</evidence>
<comment type="catalytic activity">
    <reaction evidence="8 9">
        <text>UTP + L-glutamine + ATP + H2O = CTP + L-glutamate + ADP + phosphate + 2 H(+)</text>
        <dbReference type="Rhea" id="RHEA:26426"/>
        <dbReference type="ChEBI" id="CHEBI:15377"/>
        <dbReference type="ChEBI" id="CHEBI:15378"/>
        <dbReference type="ChEBI" id="CHEBI:29985"/>
        <dbReference type="ChEBI" id="CHEBI:30616"/>
        <dbReference type="ChEBI" id="CHEBI:37563"/>
        <dbReference type="ChEBI" id="CHEBI:43474"/>
        <dbReference type="ChEBI" id="CHEBI:46398"/>
        <dbReference type="ChEBI" id="CHEBI:58359"/>
        <dbReference type="ChEBI" id="CHEBI:456216"/>
        <dbReference type="EC" id="6.3.4.2"/>
    </reaction>
</comment>
<gene>
    <name evidence="12" type="ORF">BSTOLATCC_MIC9764</name>
</gene>
<keyword evidence="4 9" id="KW-0547">Nucleotide-binding</keyword>
<evidence type="ECO:0000256" key="3">
    <source>
        <dbReference type="ARBA" id="ARBA00022598"/>
    </source>
</evidence>
<dbReference type="Pfam" id="PF00117">
    <property type="entry name" value="GATase"/>
    <property type="match status" value="1"/>
</dbReference>
<proteinExistence type="inferred from homology"/>
<dbReference type="Gene3D" id="3.40.50.880">
    <property type="match status" value="1"/>
</dbReference>
<evidence type="ECO:0000256" key="6">
    <source>
        <dbReference type="ARBA" id="ARBA00022962"/>
    </source>
</evidence>
<dbReference type="PANTHER" id="PTHR11550:SF0">
    <property type="entry name" value="CTP SYNTHASE-RELATED"/>
    <property type="match status" value="1"/>
</dbReference>
<dbReference type="CDD" id="cd03113">
    <property type="entry name" value="CTPS_N"/>
    <property type="match status" value="1"/>
</dbReference>
<comment type="function">
    <text evidence="9">Catalyzes the ATP-dependent amination of UTP to CTP with either L-glutamine or ammonia as the source of nitrogen.</text>
</comment>
<keyword evidence="7 9" id="KW-0665">Pyrimidine biosynthesis</keyword>
<dbReference type="FunFam" id="3.40.50.300:FF:000207">
    <property type="entry name" value="CTP synthase"/>
    <property type="match status" value="1"/>
</dbReference>
<comment type="similarity">
    <text evidence="2 9">Belongs to the CTP synthase family.</text>
</comment>
<organism evidence="12 13">
    <name type="scientific">Blepharisma stoltei</name>
    <dbReference type="NCBI Taxonomy" id="1481888"/>
    <lineage>
        <taxon>Eukaryota</taxon>
        <taxon>Sar</taxon>
        <taxon>Alveolata</taxon>
        <taxon>Ciliophora</taxon>
        <taxon>Postciliodesmatophora</taxon>
        <taxon>Heterotrichea</taxon>
        <taxon>Heterotrichida</taxon>
        <taxon>Blepharismidae</taxon>
        <taxon>Blepharisma</taxon>
    </lineage>
</organism>
<evidence type="ECO:0000256" key="9">
    <source>
        <dbReference type="RuleBase" id="RU810713"/>
    </source>
</evidence>